<keyword evidence="3" id="KW-1185">Reference proteome</keyword>
<dbReference type="RefSeq" id="WP_196101638.1">
    <property type="nucleotide sequence ID" value="NZ_CP064942.1"/>
</dbReference>
<reference evidence="2 3" key="1">
    <citation type="submission" date="2020-11" db="EMBL/GenBank/DDBJ databases">
        <title>Description of Pontivivens ytuae sp. nov. isolated from deep sea sediment of Mariana Trench.</title>
        <authorList>
            <person name="Wang Z."/>
            <person name="Sun Q.-L."/>
            <person name="Xu X.-D."/>
            <person name="Tang Y.-Z."/>
            <person name="Zhang J."/>
        </authorList>
    </citation>
    <scope>NUCLEOTIDE SEQUENCE [LARGE SCALE GENOMIC DNA]</scope>
    <source>
        <strain evidence="2 3">MT2928</strain>
    </source>
</reference>
<sequence>MLRHLTSLALILGLAPAVAEARCTGPGLLEQLPAGTEAELTERAAEMPFGTGRVWRVSGAGGDSLLYGTIHSADPEIRIPAEVRAAVAGATTVLVEVTTEEQARAEALMQTDPTAIMDMTGPGLQSRLSTKEWEAFTRNLQPFGIPPQIADRLKPWFAMTLVALPPCELAMAAGGAPAIDLRVEDLALDNGVAVKGLEEAAEVIGILDGLPPEDTLDMLRLALVTVDLADPTFITLVEFYEEGRIAEIWAMSQWMAEREVGVADARRMADITEEALLVRRNRNWMPAIEAAVDAGNAVVAVGALHLGGEEGLLQLLTEAGYSVERLPVDGEARP</sequence>
<gene>
    <name evidence="2" type="ORF">I0K15_11365</name>
</gene>
<dbReference type="CDD" id="cd14789">
    <property type="entry name" value="Tiki"/>
    <property type="match status" value="1"/>
</dbReference>
<evidence type="ECO:0000313" key="2">
    <source>
        <dbReference type="EMBL" id="QPH52424.1"/>
    </source>
</evidence>
<dbReference type="InterPro" id="IPR002816">
    <property type="entry name" value="TraB/PrgY/GumN_fam"/>
</dbReference>
<proteinExistence type="predicted"/>
<dbReference type="EMBL" id="CP064942">
    <property type="protein sequence ID" value="QPH52424.1"/>
    <property type="molecule type" value="Genomic_DNA"/>
</dbReference>
<feature type="chain" id="PRO_5032656593" evidence="1">
    <location>
        <begin position="22"/>
        <end position="334"/>
    </location>
</feature>
<dbReference type="InterPro" id="IPR047111">
    <property type="entry name" value="YbaP-like"/>
</dbReference>
<evidence type="ECO:0000256" key="1">
    <source>
        <dbReference type="SAM" id="SignalP"/>
    </source>
</evidence>
<accession>A0A7S9LNM7</accession>
<feature type="signal peptide" evidence="1">
    <location>
        <begin position="1"/>
        <end position="21"/>
    </location>
</feature>
<dbReference type="Proteomes" id="UP000594800">
    <property type="component" value="Chromosome"/>
</dbReference>
<dbReference type="Pfam" id="PF01963">
    <property type="entry name" value="TraB_PrgY_gumN"/>
    <property type="match status" value="1"/>
</dbReference>
<keyword evidence="1" id="KW-0732">Signal</keyword>
<organism evidence="2 3">
    <name type="scientific">Pontivivens ytuae</name>
    <dbReference type="NCBI Taxonomy" id="2789856"/>
    <lineage>
        <taxon>Bacteria</taxon>
        <taxon>Pseudomonadati</taxon>
        <taxon>Pseudomonadota</taxon>
        <taxon>Alphaproteobacteria</taxon>
        <taxon>Rhodobacterales</taxon>
        <taxon>Paracoccaceae</taxon>
        <taxon>Pontivivens</taxon>
    </lineage>
</organism>
<dbReference type="AlphaFoldDB" id="A0A7S9LNM7"/>
<protein>
    <submittedName>
        <fullName evidence="2">TraB/GumN family protein</fullName>
    </submittedName>
</protein>
<evidence type="ECO:0000313" key="3">
    <source>
        <dbReference type="Proteomes" id="UP000594800"/>
    </source>
</evidence>
<dbReference type="PANTHER" id="PTHR40590:SF1">
    <property type="entry name" value="CYTOPLASMIC PROTEIN"/>
    <property type="match status" value="1"/>
</dbReference>
<name>A0A7S9LNM7_9RHOB</name>
<dbReference type="PANTHER" id="PTHR40590">
    <property type="entry name" value="CYTOPLASMIC PROTEIN-RELATED"/>
    <property type="match status" value="1"/>
</dbReference>
<dbReference type="KEGG" id="poz:I0K15_11365"/>